<dbReference type="Proteomes" id="UP000269542">
    <property type="component" value="Chromosome"/>
</dbReference>
<dbReference type="EMBL" id="LR134476">
    <property type="protein sequence ID" value="VEI13048.1"/>
    <property type="molecule type" value="Genomic_DNA"/>
</dbReference>
<reference evidence="1 2" key="1">
    <citation type="submission" date="2018-12" db="EMBL/GenBank/DDBJ databases">
        <authorList>
            <consortium name="Pathogen Informatics"/>
        </authorList>
    </citation>
    <scope>NUCLEOTIDE SEQUENCE [LARGE SCALE GENOMIC DNA]</scope>
    <source>
        <strain evidence="1 2">NCTC13354</strain>
    </source>
</reference>
<dbReference type="AlphaFoldDB" id="A0A448PDP5"/>
<organism evidence="1 2">
    <name type="scientific">Trueperella bialowiezensis</name>
    <dbReference type="NCBI Taxonomy" id="312285"/>
    <lineage>
        <taxon>Bacteria</taxon>
        <taxon>Bacillati</taxon>
        <taxon>Actinomycetota</taxon>
        <taxon>Actinomycetes</taxon>
        <taxon>Actinomycetales</taxon>
        <taxon>Actinomycetaceae</taxon>
        <taxon>Trueperella</taxon>
    </lineage>
</organism>
<proteinExistence type="predicted"/>
<name>A0A448PDP5_9ACTO</name>
<dbReference type="PROSITE" id="PS51257">
    <property type="entry name" value="PROKAR_LIPOPROTEIN"/>
    <property type="match status" value="1"/>
</dbReference>
<keyword evidence="2" id="KW-1185">Reference proteome</keyword>
<evidence type="ECO:0000313" key="1">
    <source>
        <dbReference type="EMBL" id="VEI13048.1"/>
    </source>
</evidence>
<evidence type="ECO:0000313" key="2">
    <source>
        <dbReference type="Proteomes" id="UP000269542"/>
    </source>
</evidence>
<dbReference type="KEGG" id="tbw:NCTC13354_00748"/>
<sequence length="534" mass="58606">MIIRTVRGAKKGSLPFFALLASASLIVGCTTTVNNAHDSIDQAKASGQSLLTANGLLYPPELWGAIEPTTLARLSYAQLDATTAQSWDLTPQETIHAIREEMPEFTDVYVNYLVANALDRGVSMPGADQPFGISDDSLIEQWEDAPTNDLPVVGMLYIHAIAQQRDLSLPFSDAHLEAIEVAFRSDDLFQASVAFELASHFAPSQFEYADLPTNIAEPSDAPLALASLQRSGVDYDSIPHDLVEMAIANASTSDNAFVETIFALQDWGRDDDAHNLFTYFDQRRVFSPVEVLDQPQFLGSEGSTYRVLRYEEETGTKLTTEAERDIVQETLEQSKSDDPSVQLAVTGSLVYLDPDSVNHQERSAVIERASSQLQFDSGGKLELEDAFMWMSIAETAHTLDVAVTYPGLSEEAFQTLEQEEPEVVAPITAKLVLAIDTAEGSSGDADVLRLSKILEKRANGANLSDISTSEFVHLQVAYQTATSQILFPQADFKQELESREGDCRGGFSDMVRETRTPKSECSIETNRILKGNKL</sequence>
<gene>
    <name evidence="1" type="ORF">NCTC13354_00748</name>
</gene>
<accession>A0A448PDP5</accession>
<protein>
    <submittedName>
        <fullName evidence="1">Uncharacterized protein</fullName>
    </submittedName>
</protein>